<accession>A0A7M2X3S1</accession>
<dbReference type="KEGG" id="hbs:IPV69_12655"/>
<dbReference type="GO" id="GO:0008483">
    <property type="term" value="F:transaminase activity"/>
    <property type="evidence" value="ECO:0007669"/>
    <property type="project" value="UniProtKB-KW"/>
</dbReference>
<evidence type="ECO:0000259" key="2">
    <source>
        <dbReference type="Pfam" id="PF00266"/>
    </source>
</evidence>
<dbReference type="Pfam" id="PF00266">
    <property type="entry name" value="Aminotran_5"/>
    <property type="match status" value="1"/>
</dbReference>
<dbReference type="InterPro" id="IPR015424">
    <property type="entry name" value="PyrdxlP-dep_Trfase"/>
</dbReference>
<protein>
    <submittedName>
        <fullName evidence="3">Aminotransferase class V-fold PLP-dependent enzyme</fullName>
    </submittedName>
</protein>
<reference evidence="3 4" key="1">
    <citation type="submission" date="2020-10" db="EMBL/GenBank/DDBJ databases">
        <title>Wide distribution of Phycisphaera-like planctomycetes from WD2101 soil group in peatlands and genome analysis of the first cultivated representative.</title>
        <authorList>
            <person name="Dedysh S.N."/>
            <person name="Beletsky A.V."/>
            <person name="Ivanova A."/>
            <person name="Kulichevskaya I.S."/>
            <person name="Suzina N.E."/>
            <person name="Philippov D.A."/>
            <person name="Rakitin A.L."/>
            <person name="Mardanov A.V."/>
            <person name="Ravin N.V."/>
        </authorList>
    </citation>
    <scope>NUCLEOTIDE SEQUENCE [LARGE SCALE GENOMIC DNA]</scope>
    <source>
        <strain evidence="3 4">M1803</strain>
    </source>
</reference>
<keyword evidence="3" id="KW-0032">Aminotransferase</keyword>
<dbReference type="InterPro" id="IPR015422">
    <property type="entry name" value="PyrdxlP-dep_Trfase_small"/>
</dbReference>
<sequence>MDGLTYFGPQGVRNRIGVFAIRIDGYDPQELSAILETSYGILSRSGIHCAPLAHQAIGTAATGGATRLSFGPFLSKQDVKFATDALSEVAASRPVMSR</sequence>
<dbReference type="EMBL" id="CP063458">
    <property type="protein sequence ID" value="QOV92417.1"/>
    <property type="molecule type" value="Genomic_DNA"/>
</dbReference>
<gene>
    <name evidence="3" type="ORF">IPV69_12655</name>
</gene>
<evidence type="ECO:0000313" key="4">
    <source>
        <dbReference type="Proteomes" id="UP000593765"/>
    </source>
</evidence>
<evidence type="ECO:0000256" key="1">
    <source>
        <dbReference type="ARBA" id="ARBA00022898"/>
    </source>
</evidence>
<dbReference type="SUPFAM" id="SSF53383">
    <property type="entry name" value="PLP-dependent transferases"/>
    <property type="match status" value="1"/>
</dbReference>
<keyword evidence="4" id="KW-1185">Reference proteome</keyword>
<dbReference type="AlphaFoldDB" id="A0A7M2X3S1"/>
<dbReference type="InterPro" id="IPR000192">
    <property type="entry name" value="Aminotrans_V_dom"/>
</dbReference>
<keyword evidence="3" id="KW-0808">Transferase</keyword>
<dbReference type="Proteomes" id="UP000593765">
    <property type="component" value="Chromosome"/>
</dbReference>
<evidence type="ECO:0000313" key="3">
    <source>
        <dbReference type="EMBL" id="QOV92417.1"/>
    </source>
</evidence>
<dbReference type="Gene3D" id="3.90.1150.10">
    <property type="entry name" value="Aspartate Aminotransferase, domain 1"/>
    <property type="match status" value="1"/>
</dbReference>
<proteinExistence type="predicted"/>
<feature type="domain" description="Aminotransferase class V" evidence="2">
    <location>
        <begin position="2"/>
        <end position="80"/>
    </location>
</feature>
<name>A0A7M2X3S1_9BACT</name>
<organism evidence="3 4">
    <name type="scientific">Humisphaera borealis</name>
    <dbReference type="NCBI Taxonomy" id="2807512"/>
    <lineage>
        <taxon>Bacteria</taxon>
        <taxon>Pseudomonadati</taxon>
        <taxon>Planctomycetota</taxon>
        <taxon>Phycisphaerae</taxon>
        <taxon>Tepidisphaerales</taxon>
        <taxon>Tepidisphaeraceae</taxon>
        <taxon>Humisphaera</taxon>
    </lineage>
</organism>
<keyword evidence="1" id="KW-0663">Pyridoxal phosphate</keyword>